<reference evidence="2" key="1">
    <citation type="submission" date="2022-11" db="UniProtKB">
        <authorList>
            <consortium name="WormBaseParasite"/>
        </authorList>
    </citation>
    <scope>IDENTIFICATION</scope>
</reference>
<evidence type="ECO:0000313" key="2">
    <source>
        <dbReference type="WBParaSite" id="JU765_v2.g756.t1"/>
    </source>
</evidence>
<name>A0AC34RKW1_9BILA</name>
<dbReference type="Proteomes" id="UP000887576">
    <property type="component" value="Unplaced"/>
</dbReference>
<evidence type="ECO:0000313" key="1">
    <source>
        <dbReference type="Proteomes" id="UP000887576"/>
    </source>
</evidence>
<dbReference type="WBParaSite" id="JU765_v2.g756.t1">
    <property type="protein sequence ID" value="JU765_v2.g756.t1"/>
    <property type="gene ID" value="JU765_v2.g756"/>
</dbReference>
<protein>
    <submittedName>
        <fullName evidence="2">Transcription factor AP-2 C-terminal domain-containing protein</fullName>
    </submittedName>
</protein>
<accession>A0AC34RKW1</accession>
<sequence length="383" mass="42715">MNNVQLHQVAAPPHGLLIVHQSQPQALVQPPDNSEQFSPPQAYAFTTYNAGDQYLQSQQGYGMCSQQQQQEQLNRMHHYHQQSRHEYLTSMIPQQDAFLQQLNQQQCMQMAPVPPNQHFGIPLKQEIEGDPSSDESGSDNGNNGVIRKVARHKEPQLMGRMLPMIVSGVPLDSNPLEVFGSVPGRLSLLSSANKYKVTVGEIQRRLSPPESLNASVLGGILRRAKSKDGGKSLRDQLKRVGVALPAGRRKAANVNSFTALVELEAANLAKDFHLLCENEFPAVQCADYLNKVNLNGNSQHEIQHRKNMIVASKQMLSELRDLLENDRSPVCMERPQIILDADIQRHLTHFSLVTHGFGLPAIKASIVAINNWLNESLKNLEMK</sequence>
<proteinExistence type="predicted"/>
<organism evidence="1 2">
    <name type="scientific">Panagrolaimus sp. JU765</name>
    <dbReference type="NCBI Taxonomy" id="591449"/>
    <lineage>
        <taxon>Eukaryota</taxon>
        <taxon>Metazoa</taxon>
        <taxon>Ecdysozoa</taxon>
        <taxon>Nematoda</taxon>
        <taxon>Chromadorea</taxon>
        <taxon>Rhabditida</taxon>
        <taxon>Tylenchina</taxon>
        <taxon>Panagrolaimomorpha</taxon>
        <taxon>Panagrolaimoidea</taxon>
        <taxon>Panagrolaimidae</taxon>
        <taxon>Panagrolaimus</taxon>
    </lineage>
</organism>